<organism evidence="10 11">
    <name type="scientific">Henriciella pelagia</name>
    <dbReference type="NCBI Taxonomy" id="1977912"/>
    <lineage>
        <taxon>Bacteria</taxon>
        <taxon>Pseudomonadati</taxon>
        <taxon>Pseudomonadota</taxon>
        <taxon>Alphaproteobacteria</taxon>
        <taxon>Hyphomonadales</taxon>
        <taxon>Hyphomonadaceae</taxon>
        <taxon>Henriciella</taxon>
    </lineage>
</organism>
<dbReference type="PANTHER" id="PTHR46111">
    <property type="entry name" value="RIBOSOMAL RNA SMALL SUBUNIT METHYLTRANSFERASE I"/>
    <property type="match status" value="1"/>
</dbReference>
<proteinExistence type="inferred from homology"/>
<comment type="subcellular location">
    <subcellularLocation>
        <location evidence="6">Cytoplasm</location>
    </subcellularLocation>
</comment>
<dbReference type="InterPro" id="IPR035996">
    <property type="entry name" value="4pyrrol_Methylase_sf"/>
</dbReference>
<protein>
    <recommendedName>
        <fullName evidence="6">Ribosomal RNA small subunit methyltransferase I</fullName>
        <ecNumber evidence="6">2.1.1.198</ecNumber>
    </recommendedName>
    <alternativeName>
        <fullName evidence="6">16S rRNA 2'-O-ribose C1402 methyltransferase</fullName>
    </alternativeName>
    <alternativeName>
        <fullName evidence="6">rRNA (cytidine-2'-O-)-methyltransferase RsmI</fullName>
    </alternativeName>
</protein>
<dbReference type="CDD" id="cd11648">
    <property type="entry name" value="RsmI"/>
    <property type="match status" value="1"/>
</dbReference>
<keyword evidence="3 6" id="KW-0489">Methyltransferase</keyword>
<dbReference type="Pfam" id="PF00590">
    <property type="entry name" value="TP_methylase"/>
    <property type="match status" value="1"/>
</dbReference>
<keyword evidence="4 6" id="KW-0808">Transferase</keyword>
<name>A0ABQ1JGU5_9PROT</name>
<dbReference type="InterPro" id="IPR000878">
    <property type="entry name" value="4pyrrol_Mease"/>
</dbReference>
<reference evidence="11" key="1">
    <citation type="journal article" date="2019" name="Int. J. Syst. Evol. Microbiol.">
        <title>The Global Catalogue of Microorganisms (GCM) 10K type strain sequencing project: providing services to taxonomists for standard genome sequencing and annotation.</title>
        <authorList>
            <consortium name="The Broad Institute Genomics Platform"/>
            <consortium name="The Broad Institute Genome Sequencing Center for Infectious Disease"/>
            <person name="Wu L."/>
            <person name="Ma J."/>
        </authorList>
    </citation>
    <scope>NUCLEOTIDE SEQUENCE [LARGE SCALE GENOMIC DNA]</scope>
    <source>
        <strain evidence="11">CGMCC 1.15928</strain>
    </source>
</reference>
<evidence type="ECO:0000313" key="11">
    <source>
        <dbReference type="Proteomes" id="UP000628854"/>
    </source>
</evidence>
<dbReference type="SUPFAM" id="SSF53790">
    <property type="entry name" value="Tetrapyrrole methylase"/>
    <property type="match status" value="1"/>
</dbReference>
<evidence type="ECO:0000256" key="4">
    <source>
        <dbReference type="ARBA" id="ARBA00022679"/>
    </source>
</evidence>
<dbReference type="Pfam" id="PF23016">
    <property type="entry name" value="RsmI_C"/>
    <property type="match status" value="1"/>
</dbReference>
<evidence type="ECO:0000256" key="7">
    <source>
        <dbReference type="SAM" id="MobiDB-lite"/>
    </source>
</evidence>
<feature type="region of interest" description="Disordered" evidence="7">
    <location>
        <begin position="1"/>
        <end position="35"/>
    </location>
</feature>
<dbReference type="GO" id="GO:0032259">
    <property type="term" value="P:methylation"/>
    <property type="evidence" value="ECO:0007669"/>
    <property type="project" value="UniProtKB-KW"/>
</dbReference>
<evidence type="ECO:0000256" key="1">
    <source>
        <dbReference type="ARBA" id="ARBA00022490"/>
    </source>
</evidence>
<comment type="function">
    <text evidence="6">Catalyzes the 2'-O-methylation of the ribose of cytidine 1402 (C1402) in 16S rRNA.</text>
</comment>
<gene>
    <name evidence="6 10" type="primary">rsmI</name>
    <name evidence="10" type="ORF">GCM10011503_16540</name>
</gene>
<dbReference type="PROSITE" id="PS01296">
    <property type="entry name" value="RSMI"/>
    <property type="match status" value="1"/>
</dbReference>
<accession>A0ABQ1JGU5</accession>
<feature type="domain" description="RsmI HTH" evidence="9">
    <location>
        <begin position="265"/>
        <end position="309"/>
    </location>
</feature>
<evidence type="ECO:0000259" key="8">
    <source>
        <dbReference type="Pfam" id="PF00590"/>
    </source>
</evidence>
<dbReference type="NCBIfam" id="TIGR00096">
    <property type="entry name" value="16S rRNA (cytidine(1402)-2'-O)-methyltransferase"/>
    <property type="match status" value="1"/>
</dbReference>
<keyword evidence="11" id="KW-1185">Reference proteome</keyword>
<evidence type="ECO:0000256" key="5">
    <source>
        <dbReference type="ARBA" id="ARBA00022691"/>
    </source>
</evidence>
<comment type="caution">
    <text evidence="10">The sequence shown here is derived from an EMBL/GenBank/DDBJ whole genome shotgun (WGS) entry which is preliminary data.</text>
</comment>
<dbReference type="HAMAP" id="MF_01877">
    <property type="entry name" value="16SrRNA_methyltr_I"/>
    <property type="match status" value="1"/>
</dbReference>
<dbReference type="Proteomes" id="UP000628854">
    <property type="component" value="Unassembled WGS sequence"/>
</dbReference>
<dbReference type="GO" id="GO:0008168">
    <property type="term" value="F:methyltransferase activity"/>
    <property type="evidence" value="ECO:0007669"/>
    <property type="project" value="UniProtKB-KW"/>
</dbReference>
<dbReference type="EMBL" id="BMKF01000002">
    <property type="protein sequence ID" value="GGB68634.1"/>
    <property type="molecule type" value="Genomic_DNA"/>
</dbReference>
<evidence type="ECO:0000313" key="10">
    <source>
        <dbReference type="EMBL" id="GGB68634.1"/>
    </source>
</evidence>
<comment type="catalytic activity">
    <reaction evidence="6">
        <text>cytidine(1402) in 16S rRNA + S-adenosyl-L-methionine = 2'-O-methylcytidine(1402) in 16S rRNA + S-adenosyl-L-homocysteine + H(+)</text>
        <dbReference type="Rhea" id="RHEA:42924"/>
        <dbReference type="Rhea" id="RHEA-COMP:10285"/>
        <dbReference type="Rhea" id="RHEA-COMP:10286"/>
        <dbReference type="ChEBI" id="CHEBI:15378"/>
        <dbReference type="ChEBI" id="CHEBI:57856"/>
        <dbReference type="ChEBI" id="CHEBI:59789"/>
        <dbReference type="ChEBI" id="CHEBI:74495"/>
        <dbReference type="ChEBI" id="CHEBI:82748"/>
        <dbReference type="EC" id="2.1.1.198"/>
    </reaction>
</comment>
<keyword evidence="1 6" id="KW-0963">Cytoplasm</keyword>
<dbReference type="PANTHER" id="PTHR46111:SF1">
    <property type="entry name" value="RIBOSOMAL RNA SMALL SUBUNIT METHYLTRANSFERASE I"/>
    <property type="match status" value="1"/>
</dbReference>
<comment type="similarity">
    <text evidence="6">Belongs to the methyltransferase superfamily. RsmI family.</text>
</comment>
<dbReference type="EC" id="2.1.1.198" evidence="6"/>
<evidence type="ECO:0000256" key="2">
    <source>
        <dbReference type="ARBA" id="ARBA00022552"/>
    </source>
</evidence>
<dbReference type="InterPro" id="IPR014776">
    <property type="entry name" value="4pyrrole_Mease_sub2"/>
</dbReference>
<dbReference type="InterPro" id="IPR053910">
    <property type="entry name" value="RsmI_HTH"/>
</dbReference>
<keyword evidence="2 6" id="KW-0698">rRNA processing</keyword>
<evidence type="ECO:0000256" key="6">
    <source>
        <dbReference type="HAMAP-Rule" id="MF_01877"/>
    </source>
</evidence>
<dbReference type="Gene3D" id="3.40.1010.10">
    <property type="entry name" value="Cobalt-precorrin-4 Transmethylase, Domain 1"/>
    <property type="match status" value="1"/>
</dbReference>
<keyword evidence="5 6" id="KW-0949">S-adenosyl-L-methionine</keyword>
<dbReference type="InterPro" id="IPR008189">
    <property type="entry name" value="rRNA_ssu_MeTfrase_I"/>
</dbReference>
<dbReference type="InterPro" id="IPR018063">
    <property type="entry name" value="SAM_MeTrfase_RsmI_CS"/>
</dbReference>
<dbReference type="Gene3D" id="3.30.950.10">
    <property type="entry name" value="Methyltransferase, Cobalt-precorrin-4 Transmethylase, Domain 2"/>
    <property type="match status" value="1"/>
</dbReference>
<feature type="domain" description="Tetrapyrrole methylase" evidence="8">
    <location>
        <begin position="40"/>
        <end position="240"/>
    </location>
</feature>
<evidence type="ECO:0000256" key="3">
    <source>
        <dbReference type="ARBA" id="ARBA00022603"/>
    </source>
</evidence>
<dbReference type="PIRSF" id="PIRSF005917">
    <property type="entry name" value="MTase_YraL"/>
    <property type="match status" value="1"/>
</dbReference>
<evidence type="ECO:0000259" key="9">
    <source>
        <dbReference type="Pfam" id="PF23016"/>
    </source>
</evidence>
<sequence>MVPKMSSKDPSVPAASRPDGEPSAETVPAQHGKTRLEPGLHVVSTPIGNLRDITLRALDTLAGADEILAEDTRVARKLLDAHGIRAKLSAYHDHNGAERRPDILAKLEDGATIALISDAGTPLVSDPGWKLVHEAVERGIRVIPVPGASALLAGLVTSGLPSDRFMFCGFLPAKSGQRKREAEALKPVEATLVFYEGGSRLAACLADLAETLGGGRRAAIARELTKFFEETRHGTLAELAAHYEQNGPPKGEIVILIGPPLEAAPDEADIDAALLKAMAEAPMKRAANDVAEAFGISKRDAYQRALALKDNG</sequence>
<dbReference type="InterPro" id="IPR014777">
    <property type="entry name" value="4pyrrole_Mease_sub1"/>
</dbReference>